<dbReference type="KEGG" id="pab:PAB3293"/>
<dbReference type="eggNOG" id="arCOG06876">
    <property type="taxonomic scope" value="Archaea"/>
</dbReference>
<dbReference type="InterPro" id="IPR036390">
    <property type="entry name" value="WH_DNA-bd_sf"/>
</dbReference>
<accession>Q9UZG5</accession>
<reference evidence="3 5" key="5">
    <citation type="journal article" date="2012" name="Curr. Microbiol.">
        <title>Re-annotation of two hyperthermophilic archaea Pyrococcus abyssi GE5 and Pyrococcus furiosus DSM 3638.</title>
        <authorList>
            <person name="Gao J."/>
            <person name="Wang J."/>
        </authorList>
    </citation>
    <scope>GENOME REANNOTATION</scope>
    <source>
        <strain evidence="3">GE5</strain>
        <strain evidence="5">GE5 / Orsay</strain>
    </source>
</reference>
<proteinExistence type="predicted"/>
<dbReference type="HOGENOM" id="CLU_2712988_0_0_2"/>
<sequence>MRKLGLNDRQIKAVLYVREKGRISNKEYQGLFGVSKPTASRELDSLVRKGILERVGVTRRGTYYVLKGSNVS</sequence>
<dbReference type="GO" id="GO:0003700">
    <property type="term" value="F:DNA-binding transcription factor activity"/>
    <property type="evidence" value="ECO:0007669"/>
    <property type="project" value="InterPro"/>
</dbReference>
<gene>
    <name evidence="2" type="ordered locus">PAB3293</name>
</gene>
<evidence type="ECO:0000313" key="2">
    <source>
        <dbReference type="EMBL" id="CAB50094.1"/>
    </source>
</evidence>
<evidence type="ECO:0000313" key="5">
    <source>
        <dbReference type="Proteomes" id="UP000009139"/>
    </source>
</evidence>
<evidence type="ECO:0000313" key="3">
    <source>
        <dbReference type="EMBL" id="CCE70611.1"/>
    </source>
</evidence>
<name>Q9UZG5_PYRAB</name>
<dbReference type="InterPro" id="IPR036388">
    <property type="entry name" value="WH-like_DNA-bd_sf"/>
</dbReference>
<feature type="domain" description="HTH marR-type" evidence="1">
    <location>
        <begin position="6"/>
        <end position="54"/>
    </location>
</feature>
<dbReference type="AlphaFoldDB" id="Q9UZG5"/>
<organism evidence="2 4">
    <name type="scientific">Pyrococcus abyssi (strain GE5 / Orsay)</name>
    <dbReference type="NCBI Taxonomy" id="272844"/>
    <lineage>
        <taxon>Archaea</taxon>
        <taxon>Methanobacteriati</taxon>
        <taxon>Methanobacteriota</taxon>
        <taxon>Thermococci</taxon>
        <taxon>Thermococcales</taxon>
        <taxon>Thermococcaceae</taxon>
        <taxon>Pyrococcus</taxon>
    </lineage>
</organism>
<reference evidence="2 4" key="4">
    <citation type="journal article" date="2003" name="Mol. Microbiol.">
        <title>An integrated analysis of the genome of the hyperthermophilic archaeon Pyrococcus abyssi.</title>
        <authorList>
            <person name="Cohen G."/>
            <person name="Barbe V."/>
            <person name="Flament D."/>
            <person name="Galperin M."/>
            <person name="Heilig R."/>
            <person name="Ripp R."/>
            <person name="Lecompte O."/>
            <person name="Prieur D."/>
            <person name="Poch O."/>
            <person name="Quellerou J."/>
            <person name="Thierry J.C."/>
            <person name="Van der Oost J."/>
            <person name="Weissenbach J."/>
            <person name="Zivanovic Y."/>
            <person name="Forterre P."/>
        </authorList>
    </citation>
    <scope>NUCLEOTIDE SEQUENCE [LARGE SCALE GENOMIC DNA]</scope>
    <source>
        <strain evidence="4">GE5 / Orsay</strain>
        <strain evidence="2">Orsay</strain>
    </source>
</reference>
<dbReference type="EMBL" id="AJ248286">
    <property type="protein sequence ID" value="CAB50094.1"/>
    <property type="molecule type" value="Genomic_DNA"/>
</dbReference>
<dbReference type="Proteomes" id="UP000009139">
    <property type="component" value="Chromosome"/>
</dbReference>
<dbReference type="InterPro" id="IPR000835">
    <property type="entry name" value="HTH_MarR-typ"/>
</dbReference>
<dbReference type="Pfam" id="PF01047">
    <property type="entry name" value="MarR"/>
    <property type="match status" value="1"/>
</dbReference>
<dbReference type="Gene3D" id="1.10.10.10">
    <property type="entry name" value="Winged helix-like DNA-binding domain superfamily/Winged helix DNA-binding domain"/>
    <property type="match status" value="1"/>
</dbReference>
<keyword evidence="4" id="KW-1185">Reference proteome</keyword>
<dbReference type="PIR" id="A75099">
    <property type="entry name" value="A75099"/>
</dbReference>
<protein>
    <recommendedName>
        <fullName evidence="1">HTH marR-type domain-containing protein</fullName>
    </recommendedName>
</protein>
<dbReference type="Proteomes" id="UP000000810">
    <property type="component" value="Chromosome"/>
</dbReference>
<dbReference type="SUPFAM" id="SSF46785">
    <property type="entry name" value="Winged helix' DNA-binding domain"/>
    <property type="match status" value="1"/>
</dbReference>
<reference evidence="2" key="1">
    <citation type="submission" date="1999-07" db="EMBL/GenBank/DDBJ databases">
        <authorList>
            <person name="Genoscope"/>
        </authorList>
    </citation>
    <scope>NUCLEOTIDE SEQUENCE</scope>
    <source>
        <strain evidence="2">Orsay</strain>
    </source>
</reference>
<dbReference type="STRING" id="272844.PAB3293"/>
<evidence type="ECO:0000313" key="4">
    <source>
        <dbReference type="Proteomes" id="UP000000810"/>
    </source>
</evidence>
<reference evidence="2" key="2">
    <citation type="journal article" date="2000" name="J. Mol. Biol.">
        <title>Archaeal homologs of eukaryotic methylation guide small nucleolar RNAs: lessons from the Pyrococcus genomes.</title>
        <authorList>
            <person name="Gaspin C."/>
            <person name="Cavaille J."/>
            <person name="Erauso G."/>
        </authorList>
    </citation>
    <scope>NUCLEOTIDE SEQUENCE</scope>
    <source>
        <strain evidence="2">Orsay</strain>
    </source>
</reference>
<dbReference type="EMBL" id="HE613800">
    <property type="protein sequence ID" value="CCE70611.1"/>
    <property type="molecule type" value="Genomic_DNA"/>
</dbReference>
<reference evidence="2" key="3">
    <citation type="journal article" date="2001" name="Genome Res.">
        <title>Genome evolution at the genus level: comparison of three complete genomes of hyperthermophilic archaea.</title>
        <authorList>
            <person name="Lecompte O."/>
            <person name="Ripp R."/>
            <person name="Puzos-Barbe V."/>
            <person name="Duprat S."/>
            <person name="Heilig R."/>
            <person name="Dietrich J."/>
            <person name="Thierry J.C."/>
            <person name="Poch O."/>
        </authorList>
    </citation>
    <scope>NUCLEOTIDE SEQUENCE</scope>
    <source>
        <strain evidence="2">Orsay</strain>
    </source>
</reference>
<evidence type="ECO:0000259" key="1">
    <source>
        <dbReference type="Pfam" id="PF01047"/>
    </source>
</evidence>